<keyword evidence="8" id="KW-0970">Cilium biogenesis/degradation</keyword>
<dbReference type="PANTHER" id="PTHR13306">
    <property type="entry name" value="TRANSMEMBRANE PROTEIN 138"/>
    <property type="match status" value="1"/>
</dbReference>
<keyword evidence="15" id="KW-1185">Reference proteome</keyword>
<evidence type="ECO:0000313" key="16">
    <source>
        <dbReference type="RefSeq" id="XP_017780858.1"/>
    </source>
</evidence>
<evidence type="ECO:0000256" key="9">
    <source>
        <dbReference type="ARBA" id="ARBA00022989"/>
    </source>
</evidence>
<name>A0ABM1N208_NICVS</name>
<accession>A0ABM1N208</accession>
<evidence type="ECO:0000256" key="14">
    <source>
        <dbReference type="SAM" id="Phobius"/>
    </source>
</evidence>
<evidence type="ECO:0000313" key="15">
    <source>
        <dbReference type="Proteomes" id="UP000695000"/>
    </source>
</evidence>
<evidence type="ECO:0000256" key="3">
    <source>
        <dbReference type="ARBA" id="ARBA00004138"/>
    </source>
</evidence>
<evidence type="ECO:0000256" key="6">
    <source>
        <dbReference type="ARBA" id="ARBA00022554"/>
    </source>
</evidence>
<feature type="transmembrane region" description="Helical" evidence="14">
    <location>
        <begin position="38"/>
        <end position="67"/>
    </location>
</feature>
<keyword evidence="13" id="KW-0966">Cell projection</keyword>
<feature type="transmembrane region" description="Helical" evidence="14">
    <location>
        <begin position="112"/>
        <end position="134"/>
    </location>
</feature>
<organism evidence="15 16">
    <name type="scientific">Nicrophorus vespilloides</name>
    <name type="common">Boreal carrion beetle</name>
    <dbReference type="NCBI Taxonomy" id="110193"/>
    <lineage>
        <taxon>Eukaryota</taxon>
        <taxon>Metazoa</taxon>
        <taxon>Ecdysozoa</taxon>
        <taxon>Arthropoda</taxon>
        <taxon>Hexapoda</taxon>
        <taxon>Insecta</taxon>
        <taxon>Pterygota</taxon>
        <taxon>Neoptera</taxon>
        <taxon>Endopterygota</taxon>
        <taxon>Coleoptera</taxon>
        <taxon>Polyphaga</taxon>
        <taxon>Staphyliniformia</taxon>
        <taxon>Silphidae</taxon>
        <taxon>Nicrophorinae</taxon>
        <taxon>Nicrophorus</taxon>
    </lineage>
</organism>
<evidence type="ECO:0000256" key="13">
    <source>
        <dbReference type="ARBA" id="ARBA00023273"/>
    </source>
</evidence>
<protein>
    <recommendedName>
        <fullName evidence="5">Transmembrane protein 138</fullName>
    </recommendedName>
</protein>
<dbReference type="Proteomes" id="UP000695000">
    <property type="component" value="Unplaced"/>
</dbReference>
<comment type="function">
    <text evidence="1">Required for ciliogenesis.</text>
</comment>
<keyword evidence="10" id="KW-0969">Cilium</keyword>
<comment type="similarity">
    <text evidence="4">Belongs to the TMEM138 family.</text>
</comment>
<keyword evidence="6" id="KW-0926">Vacuole</keyword>
<comment type="subcellular location">
    <subcellularLocation>
        <location evidence="3">Cell projection</location>
        <location evidence="3">Cilium</location>
    </subcellularLocation>
    <subcellularLocation>
        <location evidence="2">Vacuole membrane</location>
        <topology evidence="2">Multi-pass membrane protein</topology>
    </subcellularLocation>
</comment>
<feature type="transmembrane region" description="Helical" evidence="14">
    <location>
        <begin position="12"/>
        <end position="32"/>
    </location>
</feature>
<keyword evidence="9 14" id="KW-1133">Transmembrane helix</keyword>
<keyword evidence="12" id="KW-0325">Glycoprotein</keyword>
<dbReference type="Pfam" id="PF14935">
    <property type="entry name" value="TMEM138"/>
    <property type="match status" value="1"/>
</dbReference>
<keyword evidence="11 14" id="KW-0472">Membrane</keyword>
<sequence>MKINPKRFKLIFAIQVVLILFDVLINTFSISYKKYHSILLIFFIVQDACLILALSLLLLSFFSTYVFQAGLVELLYDKFRLTIYICIFYFILTTVLYIWILCTETEPNLDAYWSAPFLTFFILQRLVSPTYYYFYKRAAMKICDPRFYEGMDWDHNQSNQ</sequence>
<proteinExistence type="inferred from homology"/>
<evidence type="ECO:0000256" key="10">
    <source>
        <dbReference type="ARBA" id="ARBA00023069"/>
    </source>
</evidence>
<dbReference type="InterPro" id="IPR024133">
    <property type="entry name" value="TM_138"/>
</dbReference>
<gene>
    <name evidence="16" type="primary">LOC108565766</name>
</gene>
<evidence type="ECO:0000256" key="8">
    <source>
        <dbReference type="ARBA" id="ARBA00022794"/>
    </source>
</evidence>
<dbReference type="GeneID" id="108565766"/>
<evidence type="ECO:0000256" key="5">
    <source>
        <dbReference type="ARBA" id="ARBA00014515"/>
    </source>
</evidence>
<dbReference type="PANTHER" id="PTHR13306:SF6">
    <property type="entry name" value="TRANSMEMBRANE PROTEIN 138"/>
    <property type="match status" value="1"/>
</dbReference>
<evidence type="ECO:0000256" key="1">
    <source>
        <dbReference type="ARBA" id="ARBA00003709"/>
    </source>
</evidence>
<evidence type="ECO:0000256" key="4">
    <source>
        <dbReference type="ARBA" id="ARBA00010572"/>
    </source>
</evidence>
<feature type="transmembrane region" description="Helical" evidence="14">
    <location>
        <begin position="79"/>
        <end position="100"/>
    </location>
</feature>
<evidence type="ECO:0000256" key="7">
    <source>
        <dbReference type="ARBA" id="ARBA00022692"/>
    </source>
</evidence>
<keyword evidence="7 14" id="KW-0812">Transmembrane</keyword>
<dbReference type="RefSeq" id="XP_017780858.1">
    <property type="nucleotide sequence ID" value="XM_017925369.1"/>
</dbReference>
<evidence type="ECO:0000256" key="11">
    <source>
        <dbReference type="ARBA" id="ARBA00023136"/>
    </source>
</evidence>
<evidence type="ECO:0000256" key="12">
    <source>
        <dbReference type="ARBA" id="ARBA00023180"/>
    </source>
</evidence>
<reference evidence="16" key="1">
    <citation type="submission" date="2025-08" db="UniProtKB">
        <authorList>
            <consortium name="RefSeq"/>
        </authorList>
    </citation>
    <scope>IDENTIFICATION</scope>
    <source>
        <tissue evidence="16">Whole Larva</tissue>
    </source>
</reference>
<evidence type="ECO:0000256" key="2">
    <source>
        <dbReference type="ARBA" id="ARBA00004128"/>
    </source>
</evidence>